<sequence>MGAGGARREAQGEDRGENGTDGECGLPFRVHASPSHETAPRGGGPWGPGLGGEASRVWGQRGAKGCKSLAGQA</sequence>
<name>A0A7J0D6H0_STRMI</name>
<evidence type="ECO:0000313" key="3">
    <source>
        <dbReference type="Proteomes" id="UP000498740"/>
    </source>
</evidence>
<protein>
    <submittedName>
        <fullName evidence="2">Uncharacterized protein</fullName>
    </submittedName>
</protein>
<evidence type="ECO:0000313" key="2">
    <source>
        <dbReference type="EMBL" id="GFN09635.1"/>
    </source>
</evidence>
<dbReference type="AlphaFoldDB" id="A0A7J0D6H0"/>
<dbReference type="EMBL" id="BLWD01000002">
    <property type="protein sequence ID" value="GFN09635.1"/>
    <property type="molecule type" value="Genomic_DNA"/>
</dbReference>
<proteinExistence type="predicted"/>
<gene>
    <name evidence="2" type="ORF">Smic_81910</name>
</gene>
<evidence type="ECO:0000256" key="1">
    <source>
        <dbReference type="SAM" id="MobiDB-lite"/>
    </source>
</evidence>
<accession>A0A7J0D6H0</accession>
<feature type="region of interest" description="Disordered" evidence="1">
    <location>
        <begin position="1"/>
        <end position="73"/>
    </location>
</feature>
<organism evidence="2 3">
    <name type="scientific">Streptomyces microflavus</name>
    <name type="common">Streptomyces lipmanii</name>
    <dbReference type="NCBI Taxonomy" id="1919"/>
    <lineage>
        <taxon>Bacteria</taxon>
        <taxon>Bacillati</taxon>
        <taxon>Actinomycetota</taxon>
        <taxon>Actinomycetes</taxon>
        <taxon>Kitasatosporales</taxon>
        <taxon>Streptomycetaceae</taxon>
        <taxon>Streptomyces</taxon>
    </lineage>
</organism>
<dbReference type="Proteomes" id="UP000498740">
    <property type="component" value="Unassembled WGS sequence"/>
</dbReference>
<comment type="caution">
    <text evidence="2">The sequence shown here is derived from an EMBL/GenBank/DDBJ whole genome shotgun (WGS) entry which is preliminary data.</text>
</comment>
<feature type="compositionally biased region" description="Gly residues" evidence="1">
    <location>
        <begin position="41"/>
        <end position="52"/>
    </location>
</feature>
<feature type="compositionally biased region" description="Basic and acidic residues" evidence="1">
    <location>
        <begin position="1"/>
        <end position="18"/>
    </location>
</feature>
<reference evidence="2 3" key="1">
    <citation type="submission" date="2020-05" db="EMBL/GenBank/DDBJ databases">
        <title>Whole genome shotgun sequence of Streptomyces microflavus NBRC 13062.</title>
        <authorList>
            <person name="Komaki H."/>
            <person name="Tamura T."/>
        </authorList>
    </citation>
    <scope>NUCLEOTIDE SEQUENCE [LARGE SCALE GENOMIC DNA]</scope>
    <source>
        <strain evidence="2 3">NBRC 13062</strain>
    </source>
</reference>